<organism evidence="1 2">
    <name type="scientific">Flammeovirga pectinis</name>
    <dbReference type="NCBI Taxonomy" id="2494373"/>
    <lineage>
        <taxon>Bacteria</taxon>
        <taxon>Pseudomonadati</taxon>
        <taxon>Bacteroidota</taxon>
        <taxon>Cytophagia</taxon>
        <taxon>Cytophagales</taxon>
        <taxon>Flammeovirgaceae</taxon>
        <taxon>Flammeovirga</taxon>
    </lineage>
</organism>
<evidence type="ECO:0000313" key="1">
    <source>
        <dbReference type="EMBL" id="AZQ61519.1"/>
    </source>
</evidence>
<dbReference type="PROSITE" id="PS51257">
    <property type="entry name" value="PROKAR_LIPOPROTEIN"/>
    <property type="match status" value="1"/>
</dbReference>
<dbReference type="OrthoDB" id="670730at2"/>
<sequence>MKKYIAFISFLLIGFVSCNNETEKGPAPEIKNYTVSPLEHDHARKANDDDHDHDEVAAIVIVGEEARIEADLSAQQGLSYVRLNIHFGDDDHHDHARVMATDSVLWTMNQTWEFGKEGGLTGAGDYPTTYHFDEEIDIPTDIDGKPLKEGHYHFMLQLGARIDDSSDNEAQQVLTVEVTSEEHEH</sequence>
<reference evidence="1 2" key="1">
    <citation type="submission" date="2018-12" db="EMBL/GenBank/DDBJ databases">
        <title>Flammeovirga pectinis sp. nov., isolated from the gut of the Korean scallop, Patinopecten yessoensis.</title>
        <authorList>
            <person name="Bae J.-W."/>
            <person name="Jeong Y.-S."/>
            <person name="Kang W."/>
        </authorList>
    </citation>
    <scope>NUCLEOTIDE SEQUENCE [LARGE SCALE GENOMIC DNA]</scope>
    <source>
        <strain evidence="1 2">L12M1</strain>
    </source>
</reference>
<evidence type="ECO:0000313" key="2">
    <source>
        <dbReference type="Proteomes" id="UP000267268"/>
    </source>
</evidence>
<name>A0A3S9P006_9BACT</name>
<dbReference type="InterPro" id="IPR027829">
    <property type="entry name" value="DUF4625"/>
</dbReference>
<dbReference type="AlphaFoldDB" id="A0A3S9P006"/>
<dbReference type="RefSeq" id="WP_126612083.1">
    <property type="nucleotide sequence ID" value="NZ_CP034562.1"/>
</dbReference>
<dbReference type="KEGG" id="fll:EI427_04530"/>
<dbReference type="EMBL" id="CP034562">
    <property type="protein sequence ID" value="AZQ61519.1"/>
    <property type="molecule type" value="Genomic_DNA"/>
</dbReference>
<protein>
    <submittedName>
        <fullName evidence="1">DUF4625 domain-containing protein</fullName>
    </submittedName>
</protein>
<dbReference type="Proteomes" id="UP000267268">
    <property type="component" value="Chromosome 1"/>
</dbReference>
<dbReference type="Pfam" id="PF15418">
    <property type="entry name" value="DUF4625"/>
    <property type="match status" value="1"/>
</dbReference>
<accession>A0A3S9P006</accession>
<keyword evidence="2" id="KW-1185">Reference proteome</keyword>
<gene>
    <name evidence="1" type="ORF">EI427_04530</name>
</gene>
<proteinExistence type="predicted"/>